<dbReference type="Proteomes" id="UP001479436">
    <property type="component" value="Unassembled WGS sequence"/>
</dbReference>
<comment type="caution">
    <text evidence="7">The sequence shown here is derived from an EMBL/GenBank/DDBJ whole genome shotgun (WGS) entry which is preliminary data.</text>
</comment>
<evidence type="ECO:0000256" key="3">
    <source>
        <dbReference type="ARBA" id="ARBA00007795"/>
    </source>
</evidence>
<dbReference type="Gene3D" id="3.30.450.30">
    <property type="entry name" value="Dynein light chain 2a, cytoplasmic"/>
    <property type="match status" value="1"/>
</dbReference>
<keyword evidence="4" id="KW-0963">Cytoplasm</keyword>
<accession>A0ABR2VXG6</accession>
<protein>
    <recommendedName>
        <fullName evidence="6">Late endosomal/lysosomal adaptor and MAPK and MTOR activator 5</fullName>
    </recommendedName>
</protein>
<reference evidence="7 8" key="1">
    <citation type="submission" date="2023-04" db="EMBL/GenBank/DDBJ databases">
        <title>Genome of Basidiobolus ranarum AG-B5.</title>
        <authorList>
            <person name="Stajich J.E."/>
            <person name="Carter-House D."/>
            <person name="Gryganskyi A."/>
        </authorList>
    </citation>
    <scope>NUCLEOTIDE SEQUENCE [LARGE SCALE GENOMIC DNA]</scope>
    <source>
        <strain evidence="7 8">AG-B5</strain>
    </source>
</reference>
<comment type="similarity">
    <text evidence="3">Belongs to the LAMTOR5 family.</text>
</comment>
<dbReference type="Pfam" id="PF16672">
    <property type="entry name" value="LAMTOR5"/>
    <property type="match status" value="1"/>
</dbReference>
<proteinExistence type="inferred from homology"/>
<evidence type="ECO:0000313" key="8">
    <source>
        <dbReference type="Proteomes" id="UP001479436"/>
    </source>
</evidence>
<dbReference type="SUPFAM" id="SSF103196">
    <property type="entry name" value="Roadblock/LC7 domain"/>
    <property type="match status" value="1"/>
</dbReference>
<evidence type="ECO:0000256" key="4">
    <source>
        <dbReference type="ARBA" id="ARBA00022490"/>
    </source>
</evidence>
<keyword evidence="5" id="KW-0458">Lysosome</keyword>
<evidence type="ECO:0000313" key="7">
    <source>
        <dbReference type="EMBL" id="KAK9708249.1"/>
    </source>
</evidence>
<dbReference type="PANTHER" id="PTHR13342">
    <property type="entry name" value="RAGULATOR COMPLEX PROTEIN LAMTOR5"/>
    <property type="match status" value="1"/>
</dbReference>
<comment type="subcellular location">
    <subcellularLocation>
        <location evidence="2">Cytoplasm</location>
    </subcellularLocation>
    <subcellularLocation>
        <location evidence="1">Lysosome</location>
    </subcellularLocation>
</comment>
<evidence type="ECO:0000256" key="2">
    <source>
        <dbReference type="ARBA" id="ARBA00004496"/>
    </source>
</evidence>
<dbReference type="PANTHER" id="PTHR13342:SF2">
    <property type="entry name" value="RAGULATOR COMPLEX PROTEIN LAMTOR5"/>
    <property type="match status" value="1"/>
</dbReference>
<evidence type="ECO:0000256" key="5">
    <source>
        <dbReference type="ARBA" id="ARBA00023228"/>
    </source>
</evidence>
<evidence type="ECO:0000256" key="1">
    <source>
        <dbReference type="ARBA" id="ARBA00004371"/>
    </source>
</evidence>
<evidence type="ECO:0000256" key="6">
    <source>
        <dbReference type="ARBA" id="ARBA00032692"/>
    </source>
</evidence>
<keyword evidence="8" id="KW-1185">Reference proteome</keyword>
<sequence>METNLETILNNVMNKEGVKGVLLADQNGLCLASKGIAPPSASGFISSIANRAQDLMLTQENDAPAISVSIESQEHTIIVRKENEMTLAIYK</sequence>
<name>A0ABR2VXG6_9FUNG</name>
<gene>
    <name evidence="7" type="ORF">K7432_009764</name>
</gene>
<dbReference type="InterPro" id="IPR024135">
    <property type="entry name" value="LAMTOR5"/>
</dbReference>
<organism evidence="7 8">
    <name type="scientific">Basidiobolus ranarum</name>
    <dbReference type="NCBI Taxonomy" id="34480"/>
    <lineage>
        <taxon>Eukaryota</taxon>
        <taxon>Fungi</taxon>
        <taxon>Fungi incertae sedis</taxon>
        <taxon>Zoopagomycota</taxon>
        <taxon>Entomophthoromycotina</taxon>
        <taxon>Basidiobolomycetes</taxon>
        <taxon>Basidiobolales</taxon>
        <taxon>Basidiobolaceae</taxon>
        <taxon>Basidiobolus</taxon>
    </lineage>
</organism>
<dbReference type="EMBL" id="JASJQH010007500">
    <property type="protein sequence ID" value="KAK9708249.1"/>
    <property type="molecule type" value="Genomic_DNA"/>
</dbReference>